<dbReference type="AlphaFoldDB" id="A0A4P6F0Z7"/>
<accession>A0A4P6F0Z7</accession>
<dbReference type="Proteomes" id="UP000292118">
    <property type="component" value="Chromosome"/>
</dbReference>
<feature type="region of interest" description="Disordered" evidence="1">
    <location>
        <begin position="1"/>
        <end position="25"/>
    </location>
</feature>
<protein>
    <submittedName>
        <fullName evidence="3">Pilus assembly protein</fullName>
    </submittedName>
</protein>
<organism evidence="3 4">
    <name type="scientific">Xylanimonas protaetiae</name>
    <dbReference type="NCBI Taxonomy" id="2509457"/>
    <lineage>
        <taxon>Bacteria</taxon>
        <taxon>Bacillati</taxon>
        <taxon>Actinomycetota</taxon>
        <taxon>Actinomycetes</taxon>
        <taxon>Micrococcales</taxon>
        <taxon>Promicromonosporaceae</taxon>
        <taxon>Xylanimonas</taxon>
    </lineage>
</organism>
<evidence type="ECO:0000313" key="3">
    <source>
        <dbReference type="EMBL" id="QAY68765.1"/>
    </source>
</evidence>
<sequence>MPPRHGSSSRRRPRRRAAARVRRPEWGSDRGSATIELAIVLPAFMVLMLLGVQAALYFHARTVAITAATEGAKAAAVLDGRTADGEAAALAFVAEAGGDDVLPDVATTAEMTTDAVTLVVTGRSLSLVPGWDPEVRQHATTPRERPTP</sequence>
<dbReference type="Pfam" id="PF07811">
    <property type="entry name" value="TadE"/>
    <property type="match status" value="1"/>
</dbReference>
<gene>
    <name evidence="3" type="ORF">ET471_00805</name>
</gene>
<feature type="compositionally biased region" description="Basic residues" evidence="1">
    <location>
        <begin position="7"/>
        <end position="21"/>
    </location>
</feature>
<dbReference type="OrthoDB" id="4227347at2"/>
<dbReference type="KEGG" id="xya:ET471_00805"/>
<reference evidence="3 4" key="1">
    <citation type="submission" date="2019-01" db="EMBL/GenBank/DDBJ databases">
        <title>Genome sequencing of strain FW10M-9.</title>
        <authorList>
            <person name="Heo J."/>
            <person name="Kim S.-J."/>
            <person name="Kim J.-S."/>
            <person name="Hong S.-B."/>
            <person name="Kwon S.-W."/>
        </authorList>
    </citation>
    <scope>NUCLEOTIDE SEQUENCE [LARGE SCALE GENOMIC DNA]</scope>
    <source>
        <strain evidence="3 4">FW10M-9</strain>
    </source>
</reference>
<evidence type="ECO:0000259" key="2">
    <source>
        <dbReference type="Pfam" id="PF07811"/>
    </source>
</evidence>
<dbReference type="InterPro" id="IPR012495">
    <property type="entry name" value="TadE-like_dom"/>
</dbReference>
<name>A0A4P6F0Z7_9MICO</name>
<dbReference type="EMBL" id="CP035493">
    <property type="protein sequence ID" value="QAY68765.1"/>
    <property type="molecule type" value="Genomic_DNA"/>
</dbReference>
<feature type="domain" description="TadE-like" evidence="2">
    <location>
        <begin position="31"/>
        <end position="72"/>
    </location>
</feature>
<proteinExistence type="predicted"/>
<evidence type="ECO:0000256" key="1">
    <source>
        <dbReference type="SAM" id="MobiDB-lite"/>
    </source>
</evidence>
<keyword evidence="4" id="KW-1185">Reference proteome</keyword>
<dbReference type="RefSeq" id="WP_129186167.1">
    <property type="nucleotide sequence ID" value="NZ_CP035493.1"/>
</dbReference>
<evidence type="ECO:0000313" key="4">
    <source>
        <dbReference type="Proteomes" id="UP000292118"/>
    </source>
</evidence>